<dbReference type="PANTHER" id="PTHR30532:SF21">
    <property type="entry name" value="SIDEROPHORE-BINDING LIPOPROTEIN YFIY-RELATED"/>
    <property type="match status" value="1"/>
</dbReference>
<evidence type="ECO:0000313" key="9">
    <source>
        <dbReference type="Proteomes" id="UP001589747"/>
    </source>
</evidence>
<protein>
    <submittedName>
        <fullName evidence="8">ABC transporter substrate-binding protein</fullName>
    </submittedName>
</protein>
<comment type="subcellular location">
    <subcellularLocation>
        <location evidence="1">Cell envelope</location>
    </subcellularLocation>
</comment>
<feature type="coiled-coil region" evidence="5">
    <location>
        <begin position="173"/>
        <end position="200"/>
    </location>
</feature>
<feature type="chain" id="PRO_5047027005" evidence="6">
    <location>
        <begin position="23"/>
        <end position="323"/>
    </location>
</feature>
<comment type="similarity">
    <text evidence="2">Belongs to the bacterial solute-binding protein 8 family.</text>
</comment>
<gene>
    <name evidence="8" type="ORF">ACFFSY_18335</name>
</gene>
<evidence type="ECO:0000256" key="1">
    <source>
        <dbReference type="ARBA" id="ARBA00004196"/>
    </source>
</evidence>
<sequence>MYKKQRLAGITLSFIISASLLAGCGNESNSTASTATATTANAAAKPFERVIQHAAGETTLTKEPSRIALLDYSYADYVAALDVKPTATVTFVENEMPPYLADRLTDVQSIGAINAINLEALMETQPDLIIGVSPSQEKTYDQMSQIADTILLDQAAFDWRKSLTEFGTILGKEEKAQQVIADYDKKAEEAREEVAQAVGDQTVMFLRVTAKEYRVYGNISPSGSVLYGDLGLKAVPGVDMNQKQAAISMEMLPELNPDHIFLLAGDDKKIKELQESALWKNLNAVKNNHIYPVDQRLWIQGEGPLASETMLEEAVQALTNKSE</sequence>
<dbReference type="PANTHER" id="PTHR30532">
    <property type="entry name" value="IRON III DICITRATE-BINDING PERIPLASMIC PROTEIN"/>
    <property type="match status" value="1"/>
</dbReference>
<evidence type="ECO:0000256" key="4">
    <source>
        <dbReference type="ARBA" id="ARBA00022729"/>
    </source>
</evidence>
<organism evidence="8 9">
    <name type="scientific">Paenibacillus aurantiacus</name>
    <dbReference type="NCBI Taxonomy" id="1936118"/>
    <lineage>
        <taxon>Bacteria</taxon>
        <taxon>Bacillati</taxon>
        <taxon>Bacillota</taxon>
        <taxon>Bacilli</taxon>
        <taxon>Bacillales</taxon>
        <taxon>Paenibacillaceae</taxon>
        <taxon>Paenibacillus</taxon>
    </lineage>
</organism>
<evidence type="ECO:0000256" key="6">
    <source>
        <dbReference type="SAM" id="SignalP"/>
    </source>
</evidence>
<keyword evidence="4 6" id="KW-0732">Signal</keyword>
<evidence type="ECO:0000256" key="2">
    <source>
        <dbReference type="ARBA" id="ARBA00008814"/>
    </source>
</evidence>
<dbReference type="RefSeq" id="WP_377496668.1">
    <property type="nucleotide sequence ID" value="NZ_JBHMDO010000031.1"/>
</dbReference>
<evidence type="ECO:0000256" key="3">
    <source>
        <dbReference type="ARBA" id="ARBA00022448"/>
    </source>
</evidence>
<keyword evidence="3" id="KW-0813">Transport</keyword>
<dbReference type="SUPFAM" id="SSF53807">
    <property type="entry name" value="Helical backbone' metal receptor"/>
    <property type="match status" value="1"/>
</dbReference>
<name>A0ABV5KRN9_9BACL</name>
<accession>A0ABV5KRN9</accession>
<dbReference type="Pfam" id="PF01497">
    <property type="entry name" value="Peripla_BP_2"/>
    <property type="match status" value="1"/>
</dbReference>
<dbReference type="Gene3D" id="3.40.50.1980">
    <property type="entry name" value="Nitrogenase molybdenum iron protein domain"/>
    <property type="match status" value="2"/>
</dbReference>
<keyword evidence="5" id="KW-0175">Coiled coil</keyword>
<dbReference type="Proteomes" id="UP001589747">
    <property type="component" value="Unassembled WGS sequence"/>
</dbReference>
<evidence type="ECO:0000313" key="8">
    <source>
        <dbReference type="EMBL" id="MFB9327890.1"/>
    </source>
</evidence>
<evidence type="ECO:0000259" key="7">
    <source>
        <dbReference type="PROSITE" id="PS50983"/>
    </source>
</evidence>
<evidence type="ECO:0000256" key="5">
    <source>
        <dbReference type="SAM" id="Coils"/>
    </source>
</evidence>
<dbReference type="InterPro" id="IPR051313">
    <property type="entry name" value="Bact_iron-sidero_bind"/>
</dbReference>
<dbReference type="InterPro" id="IPR002491">
    <property type="entry name" value="ABC_transptr_periplasmic_BD"/>
</dbReference>
<dbReference type="PROSITE" id="PS50983">
    <property type="entry name" value="FE_B12_PBP"/>
    <property type="match status" value="1"/>
</dbReference>
<keyword evidence="9" id="KW-1185">Reference proteome</keyword>
<reference evidence="8 9" key="1">
    <citation type="submission" date="2024-09" db="EMBL/GenBank/DDBJ databases">
        <authorList>
            <person name="Sun Q."/>
            <person name="Mori K."/>
        </authorList>
    </citation>
    <scope>NUCLEOTIDE SEQUENCE [LARGE SCALE GENOMIC DNA]</scope>
    <source>
        <strain evidence="8 9">TISTR 2452</strain>
    </source>
</reference>
<dbReference type="PROSITE" id="PS51257">
    <property type="entry name" value="PROKAR_LIPOPROTEIN"/>
    <property type="match status" value="1"/>
</dbReference>
<feature type="signal peptide" evidence="6">
    <location>
        <begin position="1"/>
        <end position="22"/>
    </location>
</feature>
<feature type="domain" description="Fe/B12 periplasmic-binding" evidence="7">
    <location>
        <begin position="66"/>
        <end position="322"/>
    </location>
</feature>
<proteinExistence type="inferred from homology"/>
<comment type="caution">
    <text evidence="8">The sequence shown here is derived from an EMBL/GenBank/DDBJ whole genome shotgun (WGS) entry which is preliminary data.</text>
</comment>
<dbReference type="EMBL" id="JBHMDO010000031">
    <property type="protein sequence ID" value="MFB9327890.1"/>
    <property type="molecule type" value="Genomic_DNA"/>
</dbReference>